<evidence type="ECO:0000313" key="7">
    <source>
        <dbReference type="Proteomes" id="UP000579605"/>
    </source>
</evidence>
<dbReference type="InterPro" id="IPR048310">
    <property type="entry name" value="GxGYxYP_N_2nd"/>
</dbReference>
<dbReference type="Pfam" id="PF14323">
    <property type="entry name" value="GxGYxYP_C"/>
    <property type="match status" value="1"/>
</dbReference>
<protein>
    <recommendedName>
        <fullName evidence="8">GxGYxY sequence motif-containing protein</fullName>
    </recommendedName>
</protein>
<feature type="chain" id="PRO_5039546842" description="GxGYxY sequence motif-containing protein" evidence="1">
    <location>
        <begin position="25"/>
        <end position="684"/>
    </location>
</feature>
<comment type="caution">
    <text evidence="6">The sequence shown here is derived from an EMBL/GenBank/DDBJ whole genome shotgun (WGS) entry which is preliminary data.</text>
</comment>
<organism evidence="6 7">
    <name type="scientific">Actinopolymorpha rutila</name>
    <dbReference type="NCBI Taxonomy" id="446787"/>
    <lineage>
        <taxon>Bacteria</taxon>
        <taxon>Bacillati</taxon>
        <taxon>Actinomycetota</taxon>
        <taxon>Actinomycetes</taxon>
        <taxon>Propionibacteriales</taxon>
        <taxon>Actinopolymorphaceae</taxon>
        <taxon>Actinopolymorpha</taxon>
    </lineage>
</organism>
<evidence type="ECO:0000259" key="3">
    <source>
        <dbReference type="Pfam" id="PF16216"/>
    </source>
</evidence>
<dbReference type="EMBL" id="JACBZH010000001">
    <property type="protein sequence ID" value="NYH87727.1"/>
    <property type="molecule type" value="Genomic_DNA"/>
</dbReference>
<sequence>MVSRRRFLTLSGGLAGAAAFTQWAGTATAGAAPISMQPAPAALTAREAAKNPSLVWPANQVLPTFPQPKHLDVAAVQKLSGDDQALLNTLQGVVNRVRPRVYFLVDNSSDAAWLATLGLPTTRHDDPMSLVAAYRSEISGAIVYDRDVPDSINVATTLAGLKNAVIASPEQAEKYDLPIVEDLRGRFTDDPLETYRWQVEHLWPQCTHRLLTGVPPTRTAAVPGVKWTQLARETNPVRDNSNRKVYELDLSPVLGGEGVYLRFQDSFGNDGWGPSVQHITILADGKQIADFETATDAETPYIFDADGSAVADGHRFCDGGSYFIYHFAPPAGTTTLTAKVDMWNQYLVTATDQAPTRVEVFPNLRDYIVGTKAMVAWLPPEGASGDLLAEIFGMVEPTTPYLGWFNGAVAGEHGGVGIASEQGLEVLAADFYQNGTVFSGARATIRPTPPRRSTPRLKKKIYLSFTVGEGDNIQYCQHRMRDIWDNDDRGTVPTNWTIDPLLADVGPAIYAYYQRTATRNDLLIAGPSGAGYTYPSLWPADKLDYFTKMTGRYMRATGLNVISCFNIVDGPPAPPDERVGASYHDNTPALGIVLGWERGNQITTPGGIPVVGDFARFADVADYHKGLYDHVADWDGDAPRFVAGAIQAWNWTPTEVVKLAESLDDRFEIVRGDVFFDLLKRTLD</sequence>
<reference evidence="6 7" key="1">
    <citation type="submission" date="2020-07" db="EMBL/GenBank/DDBJ databases">
        <title>Sequencing the genomes of 1000 actinobacteria strains.</title>
        <authorList>
            <person name="Klenk H.-P."/>
        </authorList>
    </citation>
    <scope>NUCLEOTIDE SEQUENCE [LARGE SCALE GENOMIC DNA]</scope>
    <source>
        <strain evidence="6 7">DSM 18448</strain>
    </source>
</reference>
<dbReference type="Gene3D" id="3.20.20.490">
    <property type="entry name" value="GxGYxYP glycoside hydrolase, C-terminal domain"/>
    <property type="match status" value="1"/>
</dbReference>
<dbReference type="PANTHER" id="PTHR37321">
    <property type="entry name" value="EXPORTED PROTEIN-RELATED"/>
    <property type="match status" value="1"/>
</dbReference>
<dbReference type="InterPro" id="IPR048309">
    <property type="entry name" value="GxGYxYP_N_3rd"/>
</dbReference>
<dbReference type="Pfam" id="PF20958">
    <property type="entry name" value="GxGYxYP_N_3rd"/>
    <property type="match status" value="1"/>
</dbReference>
<dbReference type="InterPro" id="IPR032626">
    <property type="entry name" value="GxGYxYP_N_1st"/>
</dbReference>
<feature type="domain" description="GxGYxYP putative glycoside hydrolase third N-terminal" evidence="5">
    <location>
        <begin position="355"/>
        <end position="439"/>
    </location>
</feature>
<keyword evidence="7" id="KW-1185">Reference proteome</keyword>
<evidence type="ECO:0000259" key="5">
    <source>
        <dbReference type="Pfam" id="PF20958"/>
    </source>
</evidence>
<evidence type="ECO:0000313" key="6">
    <source>
        <dbReference type="EMBL" id="NYH87727.1"/>
    </source>
</evidence>
<keyword evidence="1" id="KW-0732">Signal</keyword>
<dbReference type="Pfam" id="PF20957">
    <property type="entry name" value="GxGYxYP_N_2nd"/>
    <property type="match status" value="1"/>
</dbReference>
<name>A0A852Z2U0_9ACTN</name>
<evidence type="ECO:0000259" key="2">
    <source>
        <dbReference type="Pfam" id="PF14323"/>
    </source>
</evidence>
<dbReference type="PROSITE" id="PS51318">
    <property type="entry name" value="TAT"/>
    <property type="match status" value="1"/>
</dbReference>
<proteinExistence type="predicted"/>
<feature type="signal peptide" evidence="1">
    <location>
        <begin position="1"/>
        <end position="24"/>
    </location>
</feature>
<evidence type="ECO:0000256" key="1">
    <source>
        <dbReference type="SAM" id="SignalP"/>
    </source>
</evidence>
<evidence type="ECO:0000259" key="4">
    <source>
        <dbReference type="Pfam" id="PF20957"/>
    </source>
</evidence>
<dbReference type="PANTHER" id="PTHR37321:SF1">
    <property type="entry name" value="EXPORTED PROTEIN"/>
    <property type="match status" value="1"/>
</dbReference>
<dbReference type="AlphaFoldDB" id="A0A852Z2U0"/>
<accession>A0A852Z2U0</accession>
<feature type="domain" description="GxGYxYP putative glycoside hydrolase second N-terminal" evidence="4">
    <location>
        <begin position="138"/>
        <end position="206"/>
    </location>
</feature>
<dbReference type="RefSeq" id="WP_179785746.1">
    <property type="nucleotide sequence ID" value="NZ_BAAARR010000034.1"/>
</dbReference>
<dbReference type="InterPro" id="IPR038410">
    <property type="entry name" value="GxGYxYP_C_sf"/>
</dbReference>
<dbReference type="Proteomes" id="UP000579605">
    <property type="component" value="Unassembled WGS sequence"/>
</dbReference>
<evidence type="ECO:0008006" key="8">
    <source>
        <dbReference type="Google" id="ProtNLM"/>
    </source>
</evidence>
<dbReference type="InterPro" id="IPR006311">
    <property type="entry name" value="TAT_signal"/>
</dbReference>
<feature type="domain" description="GxGYxYP putative glycoside hydrolase first N-terminal" evidence="3">
    <location>
        <begin position="71"/>
        <end position="135"/>
    </location>
</feature>
<dbReference type="Pfam" id="PF16216">
    <property type="entry name" value="GxGYxYP_N"/>
    <property type="match status" value="1"/>
</dbReference>
<gene>
    <name evidence="6" type="ORF">F4554_000365</name>
</gene>
<dbReference type="InterPro" id="IPR025832">
    <property type="entry name" value="GxGYxYP_C"/>
</dbReference>
<feature type="domain" description="GxGYxYP putative glycoside hydrolase C-terminal" evidence="2">
    <location>
        <begin position="459"/>
        <end position="679"/>
    </location>
</feature>